<evidence type="ECO:0008006" key="4">
    <source>
        <dbReference type="Google" id="ProtNLM"/>
    </source>
</evidence>
<feature type="signal peptide" evidence="1">
    <location>
        <begin position="1"/>
        <end position="16"/>
    </location>
</feature>
<dbReference type="AlphaFoldDB" id="A0AA35V8H7"/>
<keyword evidence="1" id="KW-0732">Signal</keyword>
<sequence length="86" mass="10045">MLMLLLKLHLIGCCLCVGEQEGESKRGVVHQGEEMLEKGGMTVLKAYQFHYHEVFLPWHGLCPTKRQVLLHWNNMFWHILQEETLG</sequence>
<feature type="chain" id="PRO_5041243960" description="Secreted protein" evidence="1">
    <location>
        <begin position="17"/>
        <end position="86"/>
    </location>
</feature>
<dbReference type="Proteomes" id="UP001177003">
    <property type="component" value="Chromosome 2"/>
</dbReference>
<keyword evidence="3" id="KW-1185">Reference proteome</keyword>
<protein>
    <recommendedName>
        <fullName evidence="4">Secreted protein</fullName>
    </recommendedName>
</protein>
<proteinExistence type="predicted"/>
<gene>
    <name evidence="2" type="ORF">LSALG_LOCUS12712</name>
</gene>
<name>A0AA35V8H7_LACSI</name>
<evidence type="ECO:0000256" key="1">
    <source>
        <dbReference type="SAM" id="SignalP"/>
    </source>
</evidence>
<dbReference type="EMBL" id="OX465078">
    <property type="protein sequence ID" value="CAI9272494.1"/>
    <property type="molecule type" value="Genomic_DNA"/>
</dbReference>
<reference evidence="2" key="1">
    <citation type="submission" date="2023-04" db="EMBL/GenBank/DDBJ databases">
        <authorList>
            <person name="Vijverberg K."/>
            <person name="Xiong W."/>
            <person name="Schranz E."/>
        </authorList>
    </citation>
    <scope>NUCLEOTIDE SEQUENCE</scope>
</reference>
<evidence type="ECO:0000313" key="2">
    <source>
        <dbReference type="EMBL" id="CAI9272494.1"/>
    </source>
</evidence>
<accession>A0AA35V8H7</accession>
<evidence type="ECO:0000313" key="3">
    <source>
        <dbReference type="Proteomes" id="UP001177003"/>
    </source>
</evidence>
<organism evidence="2 3">
    <name type="scientific">Lactuca saligna</name>
    <name type="common">Willowleaf lettuce</name>
    <dbReference type="NCBI Taxonomy" id="75948"/>
    <lineage>
        <taxon>Eukaryota</taxon>
        <taxon>Viridiplantae</taxon>
        <taxon>Streptophyta</taxon>
        <taxon>Embryophyta</taxon>
        <taxon>Tracheophyta</taxon>
        <taxon>Spermatophyta</taxon>
        <taxon>Magnoliopsida</taxon>
        <taxon>eudicotyledons</taxon>
        <taxon>Gunneridae</taxon>
        <taxon>Pentapetalae</taxon>
        <taxon>asterids</taxon>
        <taxon>campanulids</taxon>
        <taxon>Asterales</taxon>
        <taxon>Asteraceae</taxon>
        <taxon>Cichorioideae</taxon>
        <taxon>Cichorieae</taxon>
        <taxon>Lactucinae</taxon>
        <taxon>Lactuca</taxon>
    </lineage>
</organism>